<reference evidence="1 2" key="1">
    <citation type="submission" date="2021-06" db="EMBL/GenBank/DDBJ databases">
        <title>Caerostris extrusa draft genome.</title>
        <authorList>
            <person name="Kono N."/>
            <person name="Arakawa K."/>
        </authorList>
    </citation>
    <scope>NUCLEOTIDE SEQUENCE [LARGE SCALE GENOMIC DNA]</scope>
</reference>
<gene>
    <name evidence="1" type="ORF">CEXT_587551</name>
</gene>
<comment type="caution">
    <text evidence="1">The sequence shown here is derived from an EMBL/GenBank/DDBJ whole genome shotgun (WGS) entry which is preliminary data.</text>
</comment>
<dbReference type="EMBL" id="BPLR01007240">
    <property type="protein sequence ID" value="GIY15479.1"/>
    <property type="molecule type" value="Genomic_DNA"/>
</dbReference>
<organism evidence="1 2">
    <name type="scientific">Caerostris extrusa</name>
    <name type="common">Bark spider</name>
    <name type="synonym">Caerostris bankana</name>
    <dbReference type="NCBI Taxonomy" id="172846"/>
    <lineage>
        <taxon>Eukaryota</taxon>
        <taxon>Metazoa</taxon>
        <taxon>Ecdysozoa</taxon>
        <taxon>Arthropoda</taxon>
        <taxon>Chelicerata</taxon>
        <taxon>Arachnida</taxon>
        <taxon>Araneae</taxon>
        <taxon>Araneomorphae</taxon>
        <taxon>Entelegynae</taxon>
        <taxon>Araneoidea</taxon>
        <taxon>Araneidae</taxon>
        <taxon>Caerostris</taxon>
    </lineage>
</organism>
<accession>A0AAV4R392</accession>
<dbReference type="AlphaFoldDB" id="A0AAV4R392"/>
<keyword evidence="2" id="KW-1185">Reference proteome</keyword>
<name>A0AAV4R392_CAEEX</name>
<dbReference type="Proteomes" id="UP001054945">
    <property type="component" value="Unassembled WGS sequence"/>
</dbReference>
<sequence length="86" mass="9706">MLVRCSSMLDWDEQQVQSTSVNTILLSRELKRAVLFRFVSSCLSSTNRPVHSRSEIARGRSFSDIDERSLHLGCCIFSLCSNPLAL</sequence>
<evidence type="ECO:0000313" key="1">
    <source>
        <dbReference type="EMBL" id="GIY15479.1"/>
    </source>
</evidence>
<evidence type="ECO:0000313" key="2">
    <source>
        <dbReference type="Proteomes" id="UP001054945"/>
    </source>
</evidence>
<proteinExistence type="predicted"/>
<protein>
    <submittedName>
        <fullName evidence="1">Uncharacterized protein</fullName>
    </submittedName>
</protein>